<dbReference type="Gene3D" id="1.10.10.10">
    <property type="entry name" value="Winged helix-like DNA-binding domain superfamily/Winged helix DNA-binding domain"/>
    <property type="match status" value="1"/>
</dbReference>
<protein>
    <recommendedName>
        <fullName evidence="6">Pyruvate dehydrogenase complex repressor</fullName>
    </recommendedName>
</protein>
<dbReference type="GO" id="GO:0003700">
    <property type="term" value="F:DNA-binding transcription factor activity"/>
    <property type="evidence" value="ECO:0007669"/>
    <property type="project" value="InterPro"/>
</dbReference>
<dbReference type="RefSeq" id="WP_327795535.1">
    <property type="nucleotide sequence ID" value="NZ_JADQAZ010000004.1"/>
</dbReference>
<dbReference type="InterPro" id="IPR011711">
    <property type="entry name" value="GntR_C"/>
</dbReference>
<comment type="caution">
    <text evidence="8">The sequence shown here is derived from an EMBL/GenBank/DDBJ whole genome shotgun (WGS) entry which is preliminary data.</text>
</comment>
<evidence type="ECO:0000259" key="7">
    <source>
        <dbReference type="PROSITE" id="PS50949"/>
    </source>
</evidence>
<dbReference type="GO" id="GO:0003677">
    <property type="term" value="F:DNA binding"/>
    <property type="evidence" value="ECO:0007669"/>
    <property type="project" value="UniProtKB-KW"/>
</dbReference>
<evidence type="ECO:0000256" key="1">
    <source>
        <dbReference type="ARBA" id="ARBA00022491"/>
    </source>
</evidence>
<dbReference type="InterPro" id="IPR008920">
    <property type="entry name" value="TF_FadR/GntR_C"/>
</dbReference>
<evidence type="ECO:0000256" key="2">
    <source>
        <dbReference type="ARBA" id="ARBA00023015"/>
    </source>
</evidence>
<reference evidence="8 9" key="1">
    <citation type="journal article" date="2021" name="Arch. Microbiol.">
        <title>Harenicola maris gen. nov., sp. nov. isolated from the Sea of Japan shallow sediments.</title>
        <authorList>
            <person name="Romanenko L.A."/>
            <person name="Kurilenko V.V."/>
            <person name="Chernysheva N.Y."/>
            <person name="Tekutyeva L.A."/>
            <person name="Velansky P.V."/>
            <person name="Svetashev V.I."/>
            <person name="Isaeva M.P."/>
        </authorList>
    </citation>
    <scope>NUCLEOTIDE SEQUENCE [LARGE SCALE GENOMIC DNA]</scope>
    <source>
        <strain evidence="8 9">KMM 3653</strain>
    </source>
</reference>
<dbReference type="EMBL" id="JADQAZ010000004">
    <property type="protein sequence ID" value="MBT0959300.1"/>
    <property type="molecule type" value="Genomic_DNA"/>
</dbReference>
<keyword evidence="3" id="KW-0238">DNA-binding</keyword>
<dbReference type="SUPFAM" id="SSF48008">
    <property type="entry name" value="GntR ligand-binding domain-like"/>
    <property type="match status" value="1"/>
</dbReference>
<evidence type="ECO:0000313" key="9">
    <source>
        <dbReference type="Proteomes" id="UP001315686"/>
    </source>
</evidence>
<keyword evidence="1" id="KW-0678">Repressor</keyword>
<accession>A0AAP2CT91</accession>
<organism evidence="8 9">
    <name type="scientific">Harenicola maris</name>
    <dbReference type="NCBI Taxonomy" id="2841044"/>
    <lineage>
        <taxon>Bacteria</taxon>
        <taxon>Pseudomonadati</taxon>
        <taxon>Pseudomonadota</taxon>
        <taxon>Alphaproteobacteria</taxon>
        <taxon>Rhodobacterales</taxon>
        <taxon>Paracoccaceae</taxon>
        <taxon>Harenicola</taxon>
    </lineage>
</organism>
<dbReference type="Pfam" id="PF07729">
    <property type="entry name" value="FCD"/>
    <property type="match status" value="1"/>
</dbReference>
<keyword evidence="4" id="KW-0804">Transcription</keyword>
<dbReference type="PROSITE" id="PS50949">
    <property type="entry name" value="HTH_GNTR"/>
    <property type="match status" value="1"/>
</dbReference>
<sequence length="254" mass="27923">MPFTPVSAGKISDAVVRQIEELILRGVLHPGERLPAERDLSERMGVSRPSLRAAIAELQEAGLLETRKGAGIFVSDALDAAFPEALVRLFATHEDALFDTLDFRRDIEGLAAARAAQHGSATDLKLIAALMEKMEDDPEPDAESLLDAEFHMAIVEAGHNAVMVHVMRSLYQVLRRTVVANRNALFMQDSLRSAVLKQHRAVNDAIQARDPDKARQALEAHLDFVKSALRDQITSGKHDAIAQLRLAQEQERGA</sequence>
<dbReference type="AlphaFoldDB" id="A0AAP2CT91"/>
<dbReference type="Pfam" id="PF00392">
    <property type="entry name" value="GntR"/>
    <property type="match status" value="1"/>
</dbReference>
<keyword evidence="2" id="KW-0805">Transcription regulation</keyword>
<dbReference type="Gene3D" id="1.20.120.530">
    <property type="entry name" value="GntR ligand-binding domain-like"/>
    <property type="match status" value="1"/>
</dbReference>
<gene>
    <name evidence="8" type="ORF">IV417_18070</name>
</gene>
<dbReference type="CDD" id="cd07377">
    <property type="entry name" value="WHTH_GntR"/>
    <property type="match status" value="1"/>
</dbReference>
<feature type="domain" description="HTH gntR-type" evidence="7">
    <location>
        <begin position="9"/>
        <end position="77"/>
    </location>
</feature>
<dbReference type="PANTHER" id="PTHR43537">
    <property type="entry name" value="TRANSCRIPTIONAL REGULATOR, GNTR FAMILY"/>
    <property type="match status" value="1"/>
</dbReference>
<evidence type="ECO:0000256" key="3">
    <source>
        <dbReference type="ARBA" id="ARBA00023125"/>
    </source>
</evidence>
<dbReference type="InterPro" id="IPR000524">
    <property type="entry name" value="Tscrpt_reg_HTH_GntR"/>
</dbReference>
<dbReference type="InterPro" id="IPR036390">
    <property type="entry name" value="WH_DNA-bd_sf"/>
</dbReference>
<dbReference type="PANTHER" id="PTHR43537:SF34">
    <property type="entry name" value="PYRUVATE DEHYDROGENASE COMPLEX REPRESSOR"/>
    <property type="match status" value="1"/>
</dbReference>
<dbReference type="SMART" id="SM00345">
    <property type="entry name" value="HTH_GNTR"/>
    <property type="match status" value="1"/>
</dbReference>
<evidence type="ECO:0000256" key="4">
    <source>
        <dbReference type="ARBA" id="ARBA00023163"/>
    </source>
</evidence>
<evidence type="ECO:0000256" key="5">
    <source>
        <dbReference type="ARBA" id="ARBA00037357"/>
    </source>
</evidence>
<keyword evidence="9" id="KW-1185">Reference proteome</keyword>
<dbReference type="Proteomes" id="UP001315686">
    <property type="component" value="Unassembled WGS sequence"/>
</dbReference>
<proteinExistence type="predicted"/>
<dbReference type="InterPro" id="IPR036388">
    <property type="entry name" value="WH-like_DNA-bd_sf"/>
</dbReference>
<evidence type="ECO:0000313" key="8">
    <source>
        <dbReference type="EMBL" id="MBT0959300.1"/>
    </source>
</evidence>
<evidence type="ECO:0000256" key="6">
    <source>
        <dbReference type="ARBA" id="ARBA00039592"/>
    </source>
</evidence>
<dbReference type="SMART" id="SM00895">
    <property type="entry name" value="FCD"/>
    <property type="match status" value="1"/>
</dbReference>
<comment type="function">
    <text evidence="5">Transcriptional repressor for the pyruvate dehydrogenase complex genes aceEF and lpd.</text>
</comment>
<name>A0AAP2CT91_9RHOB</name>
<dbReference type="PRINTS" id="PR00035">
    <property type="entry name" value="HTHGNTR"/>
</dbReference>
<dbReference type="SUPFAM" id="SSF46785">
    <property type="entry name" value="Winged helix' DNA-binding domain"/>
    <property type="match status" value="1"/>
</dbReference>